<dbReference type="PANTHER" id="PTHR37422">
    <property type="entry name" value="TEICHURONIC ACID BIOSYNTHESIS PROTEIN TUAE"/>
    <property type="match status" value="1"/>
</dbReference>
<name>A0A2U1F719_9PSEU</name>
<evidence type="ECO:0000313" key="8">
    <source>
        <dbReference type="EMBL" id="PVZ07997.1"/>
    </source>
</evidence>
<keyword evidence="3 6" id="KW-1133">Transmembrane helix</keyword>
<evidence type="ECO:0000256" key="1">
    <source>
        <dbReference type="ARBA" id="ARBA00004141"/>
    </source>
</evidence>
<feature type="transmembrane region" description="Helical" evidence="6">
    <location>
        <begin position="81"/>
        <end position="99"/>
    </location>
</feature>
<dbReference type="GO" id="GO:0016874">
    <property type="term" value="F:ligase activity"/>
    <property type="evidence" value="ECO:0007669"/>
    <property type="project" value="UniProtKB-KW"/>
</dbReference>
<keyword evidence="2 6" id="KW-0812">Transmembrane</keyword>
<keyword evidence="8" id="KW-0436">Ligase</keyword>
<evidence type="ECO:0000313" key="9">
    <source>
        <dbReference type="Proteomes" id="UP000245639"/>
    </source>
</evidence>
<feature type="domain" description="O-antigen ligase-related" evidence="7">
    <location>
        <begin position="250"/>
        <end position="393"/>
    </location>
</feature>
<accession>A0A2U1F719</accession>
<evidence type="ECO:0000256" key="6">
    <source>
        <dbReference type="SAM" id="Phobius"/>
    </source>
</evidence>
<feature type="transmembrane region" description="Helical" evidence="6">
    <location>
        <begin position="241"/>
        <end position="259"/>
    </location>
</feature>
<organism evidence="8 9">
    <name type="scientific">Actinomycetospora cinnamomea</name>
    <dbReference type="NCBI Taxonomy" id="663609"/>
    <lineage>
        <taxon>Bacteria</taxon>
        <taxon>Bacillati</taxon>
        <taxon>Actinomycetota</taxon>
        <taxon>Actinomycetes</taxon>
        <taxon>Pseudonocardiales</taxon>
        <taxon>Pseudonocardiaceae</taxon>
        <taxon>Actinomycetospora</taxon>
    </lineage>
</organism>
<dbReference type="InterPro" id="IPR051533">
    <property type="entry name" value="WaaL-like"/>
</dbReference>
<feature type="transmembrane region" description="Helical" evidence="6">
    <location>
        <begin position="37"/>
        <end position="69"/>
    </location>
</feature>
<protein>
    <submittedName>
        <fullName evidence="8">O-antigen ligase</fullName>
    </submittedName>
</protein>
<dbReference type="InterPro" id="IPR007016">
    <property type="entry name" value="O-antigen_ligase-rel_domated"/>
</dbReference>
<comment type="subcellular location">
    <subcellularLocation>
        <location evidence="1">Membrane</location>
        <topology evidence="1">Multi-pass membrane protein</topology>
    </subcellularLocation>
</comment>
<dbReference type="Proteomes" id="UP000245639">
    <property type="component" value="Unassembled WGS sequence"/>
</dbReference>
<keyword evidence="9" id="KW-1185">Reference proteome</keyword>
<keyword evidence="4 6" id="KW-0472">Membrane</keyword>
<evidence type="ECO:0000256" key="3">
    <source>
        <dbReference type="ARBA" id="ARBA00022989"/>
    </source>
</evidence>
<reference evidence="8 9" key="1">
    <citation type="submission" date="2018-04" db="EMBL/GenBank/DDBJ databases">
        <title>Genomic Encyclopedia of Type Strains, Phase IV (KMG-IV): sequencing the most valuable type-strain genomes for metagenomic binning, comparative biology and taxonomic classification.</title>
        <authorList>
            <person name="Goeker M."/>
        </authorList>
    </citation>
    <scope>NUCLEOTIDE SEQUENCE [LARGE SCALE GENOMIC DNA]</scope>
    <source>
        <strain evidence="8 9">DSM 45771</strain>
    </source>
</reference>
<feature type="transmembrane region" description="Helical" evidence="6">
    <location>
        <begin position="216"/>
        <end position="234"/>
    </location>
</feature>
<comment type="caution">
    <text evidence="8">The sequence shown here is derived from an EMBL/GenBank/DDBJ whole genome shotgun (WGS) entry which is preliminary data.</text>
</comment>
<evidence type="ECO:0000256" key="4">
    <source>
        <dbReference type="ARBA" id="ARBA00023136"/>
    </source>
</evidence>
<dbReference type="EMBL" id="QEKW01000010">
    <property type="protein sequence ID" value="PVZ07997.1"/>
    <property type="molecule type" value="Genomic_DNA"/>
</dbReference>
<proteinExistence type="predicted"/>
<feature type="compositionally biased region" description="Pro residues" evidence="5">
    <location>
        <begin position="469"/>
        <end position="492"/>
    </location>
</feature>
<feature type="transmembrane region" description="Helical" evidence="6">
    <location>
        <begin position="287"/>
        <end position="306"/>
    </location>
</feature>
<dbReference type="PANTHER" id="PTHR37422:SF23">
    <property type="entry name" value="TEICHURONIC ACID BIOSYNTHESIS PROTEIN TUAE"/>
    <property type="match status" value="1"/>
</dbReference>
<dbReference type="GO" id="GO:0016020">
    <property type="term" value="C:membrane"/>
    <property type="evidence" value="ECO:0007669"/>
    <property type="project" value="UniProtKB-SubCell"/>
</dbReference>
<feature type="transmembrane region" description="Helical" evidence="6">
    <location>
        <begin position="384"/>
        <end position="403"/>
    </location>
</feature>
<evidence type="ECO:0000256" key="5">
    <source>
        <dbReference type="SAM" id="MobiDB-lite"/>
    </source>
</evidence>
<evidence type="ECO:0000256" key="2">
    <source>
        <dbReference type="ARBA" id="ARBA00022692"/>
    </source>
</evidence>
<feature type="transmembrane region" description="Helical" evidence="6">
    <location>
        <begin position="415"/>
        <end position="436"/>
    </location>
</feature>
<gene>
    <name evidence="8" type="ORF">C8D89_110151</name>
</gene>
<feature type="transmembrane region" description="Helical" evidence="6">
    <location>
        <begin position="12"/>
        <end position="31"/>
    </location>
</feature>
<feature type="transmembrane region" description="Helical" evidence="6">
    <location>
        <begin position="136"/>
        <end position="154"/>
    </location>
</feature>
<dbReference type="Pfam" id="PF04932">
    <property type="entry name" value="Wzy_C"/>
    <property type="match status" value="1"/>
</dbReference>
<dbReference type="AlphaFoldDB" id="A0A2U1F719"/>
<feature type="region of interest" description="Disordered" evidence="5">
    <location>
        <begin position="465"/>
        <end position="503"/>
    </location>
</feature>
<feature type="transmembrane region" description="Helical" evidence="6">
    <location>
        <begin position="265"/>
        <end position="280"/>
    </location>
</feature>
<feature type="transmembrane region" description="Helical" evidence="6">
    <location>
        <begin position="166"/>
        <end position="187"/>
    </location>
</feature>
<evidence type="ECO:0000259" key="7">
    <source>
        <dbReference type="Pfam" id="PF04932"/>
    </source>
</evidence>
<sequence length="503" mass="53673">MLSRLWSARWRTDVLVVLGVMVVVVAAFGVAPDEAPMLLVVLPPAVLVAALALRFPLFAILLLVATSFVREPLNNMGLGDPVMAAFYGTVLSIGVGLLARTVRAPRLGALEAVMAAYAFWNVFSGLLPHEFEAVDAWRFIVTGTLLPILLYLAGRTLFDREDAVRALLWMTVAFTLYSGLTAVIQFYGPQALVWPRFIVDDPGWEDRAVGIFKQPVTNGLLLVIGFVVALYLAAQPTVRTVVRLGLWATAGLAAAGVYLTYTRSAWLSLAIVVLAGAVLARGWRRPFVVSLVLGAAAVVANLGTLLSEDRSAGGVGSSNEVYDRLNIAATSFQAILDHPIFGVGIGRFTAYNTDHHIAWSQEIDWNRGWAIASHENELGITAELGIPGGLLWIALLVGIAWKLVSARRHLPADGLLGRGFATLALLVLITWQATAVTVDMRFLDFASTLPFLIFGVAVGALDRHQDGAPPAPAGRAPAPPVPAGPPAGPQAEPPADRPVVASR</sequence>